<feature type="transmembrane region" description="Helical" evidence="5">
    <location>
        <begin position="365"/>
        <end position="387"/>
    </location>
</feature>
<feature type="transmembrane region" description="Helical" evidence="5">
    <location>
        <begin position="340"/>
        <end position="359"/>
    </location>
</feature>
<proteinExistence type="predicted"/>
<keyword evidence="8" id="KW-1185">Reference proteome</keyword>
<dbReference type="RefSeq" id="WP_210353806.1">
    <property type="nucleotide sequence ID" value="NZ_JAEQMU010000001.1"/>
</dbReference>
<evidence type="ECO:0000256" key="1">
    <source>
        <dbReference type="ARBA" id="ARBA00004141"/>
    </source>
</evidence>
<protein>
    <submittedName>
        <fullName evidence="7">MFS transporter</fullName>
    </submittedName>
</protein>
<dbReference type="Proteomes" id="UP001597440">
    <property type="component" value="Unassembled WGS sequence"/>
</dbReference>
<dbReference type="PANTHER" id="PTHR23501:SF154">
    <property type="entry name" value="MULTIDRUG-EFFLUX TRANSPORTER RV1634-RELATED"/>
    <property type="match status" value="1"/>
</dbReference>
<evidence type="ECO:0000256" key="2">
    <source>
        <dbReference type="ARBA" id="ARBA00022692"/>
    </source>
</evidence>
<dbReference type="PANTHER" id="PTHR23501">
    <property type="entry name" value="MAJOR FACILITATOR SUPERFAMILY"/>
    <property type="match status" value="1"/>
</dbReference>
<dbReference type="InterPro" id="IPR036259">
    <property type="entry name" value="MFS_trans_sf"/>
</dbReference>
<feature type="transmembrane region" description="Helical" evidence="5">
    <location>
        <begin position="149"/>
        <end position="171"/>
    </location>
</feature>
<keyword evidence="4 5" id="KW-0472">Membrane</keyword>
<dbReference type="PROSITE" id="PS50850">
    <property type="entry name" value="MFS"/>
    <property type="match status" value="1"/>
</dbReference>
<evidence type="ECO:0000256" key="4">
    <source>
        <dbReference type="ARBA" id="ARBA00023136"/>
    </source>
</evidence>
<dbReference type="InterPro" id="IPR020846">
    <property type="entry name" value="MFS_dom"/>
</dbReference>
<feature type="transmembrane region" description="Helical" evidence="5">
    <location>
        <begin position="267"/>
        <end position="288"/>
    </location>
</feature>
<feature type="domain" description="Major facilitator superfamily (MFS) profile" evidence="6">
    <location>
        <begin position="26"/>
        <end position="473"/>
    </location>
</feature>
<feature type="transmembrane region" description="Helical" evidence="5">
    <location>
        <begin position="308"/>
        <end position="328"/>
    </location>
</feature>
<sequence length="481" mass="51178">MNNTTTSNKIQEATWSDLFSKDNALKAVILALGVMLHATNVYLATTIMPSIVKEIGGLEYYAWNTTLFVVASVIGSVLSANQMASHGPKRAYQIGIVIFSIGTVICTFAPSMPILLVGRFIQGFGGGLLFALSYAMIRLVFTENLWSRAMALVSGMWGISAFSGPFIGGVFAEHAHWRWAFAFLLFFCLFIFVTASIVLPKHRNSDGVQAPPYLKLLLLILAVLAVSIGSVQKSGAENVLGVLVALLFLVLLILTEKRYNPRLLPSGAYTISSALGSTYAVMVLLTIATSIEIYVPYFAQVVNGFSPLGAGYLTVLIAFGWTLSSITFSGYKGNSVNKIIILGASLMFLGLLGLAYITATGSQASTLTIFFTGLFLLAIGAGIGMGWPHLLTRVFSLAPTGQENMTSASVTTVQLIATSFGASLAGLVTNLSGIADSSKQLGAINASIVLYGSFAIAPLLALLILILTLRQIKRKTTATPH</sequence>
<dbReference type="Gene3D" id="1.20.1720.10">
    <property type="entry name" value="Multidrug resistance protein D"/>
    <property type="match status" value="1"/>
</dbReference>
<feature type="transmembrane region" description="Helical" evidence="5">
    <location>
        <begin position="116"/>
        <end position="137"/>
    </location>
</feature>
<keyword evidence="2 5" id="KW-0812">Transmembrane</keyword>
<dbReference type="Pfam" id="PF07690">
    <property type="entry name" value="MFS_1"/>
    <property type="match status" value="1"/>
</dbReference>
<feature type="transmembrane region" description="Helical" evidence="5">
    <location>
        <begin position="60"/>
        <end position="79"/>
    </location>
</feature>
<evidence type="ECO:0000313" key="8">
    <source>
        <dbReference type="Proteomes" id="UP001597440"/>
    </source>
</evidence>
<reference evidence="8" key="1">
    <citation type="journal article" date="2019" name="Int. J. Syst. Evol. Microbiol.">
        <title>The Global Catalogue of Microorganisms (GCM) 10K type strain sequencing project: providing services to taxonomists for standard genome sequencing and annotation.</title>
        <authorList>
            <consortium name="The Broad Institute Genomics Platform"/>
            <consortium name="The Broad Institute Genome Sequencing Center for Infectious Disease"/>
            <person name="Wu L."/>
            <person name="Ma J."/>
        </authorList>
    </citation>
    <scope>NUCLEOTIDE SEQUENCE [LARGE SCALE GENOMIC DNA]</scope>
    <source>
        <strain evidence="8">KCTC 52298</strain>
    </source>
</reference>
<feature type="transmembrane region" description="Helical" evidence="5">
    <location>
        <begin position="212"/>
        <end position="232"/>
    </location>
</feature>
<dbReference type="Gene3D" id="1.20.1250.20">
    <property type="entry name" value="MFS general substrate transporter like domains"/>
    <property type="match status" value="1"/>
</dbReference>
<keyword evidence="3 5" id="KW-1133">Transmembrane helix</keyword>
<comment type="caution">
    <text evidence="7">The sequence shown here is derived from an EMBL/GenBank/DDBJ whole genome shotgun (WGS) entry which is preliminary data.</text>
</comment>
<feature type="transmembrane region" description="Helical" evidence="5">
    <location>
        <begin position="238"/>
        <end position="255"/>
    </location>
</feature>
<organism evidence="7 8">
    <name type="scientific">Sphingobacterium tabacisoli</name>
    <dbReference type="NCBI Taxonomy" id="2044855"/>
    <lineage>
        <taxon>Bacteria</taxon>
        <taxon>Pseudomonadati</taxon>
        <taxon>Bacteroidota</taxon>
        <taxon>Sphingobacteriia</taxon>
        <taxon>Sphingobacteriales</taxon>
        <taxon>Sphingobacteriaceae</taxon>
        <taxon>Sphingobacterium</taxon>
    </lineage>
</organism>
<feature type="transmembrane region" description="Helical" evidence="5">
    <location>
        <begin position="408"/>
        <end position="428"/>
    </location>
</feature>
<dbReference type="InterPro" id="IPR011701">
    <property type="entry name" value="MFS"/>
</dbReference>
<name>A0ABW5L2S4_9SPHI</name>
<evidence type="ECO:0000313" key="7">
    <source>
        <dbReference type="EMBL" id="MFD2555482.1"/>
    </source>
</evidence>
<evidence type="ECO:0000256" key="5">
    <source>
        <dbReference type="SAM" id="Phobius"/>
    </source>
</evidence>
<feature type="transmembrane region" description="Helical" evidence="5">
    <location>
        <begin position="177"/>
        <end position="200"/>
    </location>
</feature>
<evidence type="ECO:0000259" key="6">
    <source>
        <dbReference type="PROSITE" id="PS50850"/>
    </source>
</evidence>
<accession>A0ABW5L2S4</accession>
<comment type="subcellular location">
    <subcellularLocation>
        <location evidence="1">Membrane</location>
        <topology evidence="1">Multi-pass membrane protein</topology>
    </subcellularLocation>
</comment>
<feature type="transmembrane region" description="Helical" evidence="5">
    <location>
        <begin position="27"/>
        <end position="48"/>
    </location>
</feature>
<gene>
    <name evidence="7" type="ORF">ACFSQW_13835</name>
</gene>
<dbReference type="SUPFAM" id="SSF103473">
    <property type="entry name" value="MFS general substrate transporter"/>
    <property type="match status" value="1"/>
</dbReference>
<dbReference type="EMBL" id="JBHULD010000014">
    <property type="protein sequence ID" value="MFD2555482.1"/>
    <property type="molecule type" value="Genomic_DNA"/>
</dbReference>
<feature type="transmembrane region" description="Helical" evidence="5">
    <location>
        <begin position="91"/>
        <end position="110"/>
    </location>
</feature>
<feature type="transmembrane region" description="Helical" evidence="5">
    <location>
        <begin position="448"/>
        <end position="469"/>
    </location>
</feature>
<evidence type="ECO:0000256" key="3">
    <source>
        <dbReference type="ARBA" id="ARBA00022989"/>
    </source>
</evidence>